<dbReference type="InterPro" id="IPR004839">
    <property type="entry name" value="Aminotransferase_I/II_large"/>
</dbReference>
<dbReference type="CDD" id="cd00609">
    <property type="entry name" value="AAT_like"/>
    <property type="match status" value="1"/>
</dbReference>
<organism evidence="5 6">
    <name type="scientific">Conexibacter woesei (strain DSM 14684 / CCUG 47730 / CIP 108061 / JCM 11494 / NBRC 100937 / ID131577)</name>
    <dbReference type="NCBI Taxonomy" id="469383"/>
    <lineage>
        <taxon>Bacteria</taxon>
        <taxon>Bacillati</taxon>
        <taxon>Actinomycetota</taxon>
        <taxon>Thermoleophilia</taxon>
        <taxon>Solirubrobacterales</taxon>
        <taxon>Conexibacteraceae</taxon>
        <taxon>Conexibacter</taxon>
    </lineage>
</organism>
<evidence type="ECO:0000313" key="6">
    <source>
        <dbReference type="Proteomes" id="UP000008229"/>
    </source>
</evidence>
<dbReference type="Pfam" id="PF00155">
    <property type="entry name" value="Aminotran_1_2"/>
    <property type="match status" value="1"/>
</dbReference>
<dbReference type="Proteomes" id="UP000008229">
    <property type="component" value="Chromosome"/>
</dbReference>
<dbReference type="GO" id="GO:0008483">
    <property type="term" value="F:transaminase activity"/>
    <property type="evidence" value="ECO:0007669"/>
    <property type="project" value="UniProtKB-KW"/>
</dbReference>
<evidence type="ECO:0000256" key="3">
    <source>
        <dbReference type="ARBA" id="ARBA00022898"/>
    </source>
</evidence>
<dbReference type="InterPro" id="IPR015422">
    <property type="entry name" value="PyrdxlP-dep_Trfase_small"/>
</dbReference>
<evidence type="ECO:0000256" key="1">
    <source>
        <dbReference type="ARBA" id="ARBA00022576"/>
    </source>
</evidence>
<gene>
    <name evidence="5" type="ordered locus">Cwoe_1386</name>
</gene>
<keyword evidence="3" id="KW-0663">Pyridoxal phosphate</keyword>
<dbReference type="Gene3D" id="3.90.1150.10">
    <property type="entry name" value="Aspartate Aminotransferase, domain 1"/>
    <property type="match status" value="1"/>
</dbReference>
<protein>
    <submittedName>
        <fullName evidence="5">Aminotransferase class I and II</fullName>
    </submittedName>
</protein>
<dbReference type="HOGENOM" id="CLU_017584_3_3_11"/>
<proteinExistence type="predicted"/>
<keyword evidence="1 5" id="KW-0032">Aminotransferase</keyword>
<evidence type="ECO:0000256" key="2">
    <source>
        <dbReference type="ARBA" id="ARBA00022679"/>
    </source>
</evidence>
<dbReference type="STRING" id="469383.Cwoe_1386"/>
<dbReference type="eggNOG" id="COG0079">
    <property type="taxonomic scope" value="Bacteria"/>
</dbReference>
<dbReference type="PANTHER" id="PTHR43643">
    <property type="entry name" value="HISTIDINOL-PHOSPHATE AMINOTRANSFERASE 2"/>
    <property type="match status" value="1"/>
</dbReference>
<dbReference type="PANTHER" id="PTHR43643:SF3">
    <property type="entry name" value="HISTIDINOL-PHOSPHATE AMINOTRANSFERASE"/>
    <property type="match status" value="1"/>
</dbReference>
<feature type="domain" description="Aminotransferase class I/classII large" evidence="4">
    <location>
        <begin position="51"/>
        <end position="360"/>
    </location>
</feature>
<name>D3EYU1_CONWI</name>
<dbReference type="KEGG" id="cwo:Cwoe_1386"/>
<evidence type="ECO:0000313" key="5">
    <source>
        <dbReference type="EMBL" id="ADB49815.1"/>
    </source>
</evidence>
<keyword evidence="2 5" id="KW-0808">Transferase</keyword>
<dbReference type="GO" id="GO:0030170">
    <property type="term" value="F:pyridoxal phosphate binding"/>
    <property type="evidence" value="ECO:0007669"/>
    <property type="project" value="InterPro"/>
</dbReference>
<dbReference type="Gene3D" id="3.40.640.10">
    <property type="entry name" value="Type I PLP-dependent aspartate aminotransferase-like (Major domain)"/>
    <property type="match status" value="1"/>
</dbReference>
<dbReference type="InterPro" id="IPR050106">
    <property type="entry name" value="HistidinolP_aminotransfase"/>
</dbReference>
<dbReference type="EMBL" id="CP001854">
    <property type="protein sequence ID" value="ADB49815.1"/>
    <property type="molecule type" value="Genomic_DNA"/>
</dbReference>
<dbReference type="OrthoDB" id="9763453at2"/>
<accession>D3EYU1</accession>
<dbReference type="InterPro" id="IPR015421">
    <property type="entry name" value="PyrdxlP-dep_Trfase_major"/>
</dbReference>
<dbReference type="InterPro" id="IPR015424">
    <property type="entry name" value="PyrdxlP-dep_Trfase"/>
</dbReference>
<reference evidence="6" key="2">
    <citation type="submission" date="2010-01" db="EMBL/GenBank/DDBJ databases">
        <title>The complete genome of Conexibacter woesei DSM 14684.</title>
        <authorList>
            <consortium name="US DOE Joint Genome Institute (JGI-PGF)"/>
            <person name="Lucas S."/>
            <person name="Copeland A."/>
            <person name="Lapidus A."/>
            <person name="Glavina del Rio T."/>
            <person name="Dalin E."/>
            <person name="Tice H."/>
            <person name="Bruce D."/>
            <person name="Goodwin L."/>
            <person name="Pitluck S."/>
            <person name="Kyrpides N."/>
            <person name="Mavromatis K."/>
            <person name="Ivanova N."/>
            <person name="Mikhailova N."/>
            <person name="Chertkov O."/>
            <person name="Brettin T."/>
            <person name="Detter J.C."/>
            <person name="Han C."/>
            <person name="Larimer F."/>
            <person name="Land M."/>
            <person name="Hauser L."/>
            <person name="Markowitz V."/>
            <person name="Cheng J.-F."/>
            <person name="Hugenholtz P."/>
            <person name="Woyke T."/>
            <person name="Wu D."/>
            <person name="Pukall R."/>
            <person name="Steenblock K."/>
            <person name="Schneider S."/>
            <person name="Klenk H.-P."/>
            <person name="Eisen J.A."/>
        </authorList>
    </citation>
    <scope>NUCLEOTIDE SEQUENCE [LARGE SCALE GENOMIC DNA]</scope>
    <source>
        <strain evidence="6">DSM 14684 / CIP 108061 / JCM 11494 / NBRC 100937 / ID131577</strain>
    </source>
</reference>
<dbReference type="SUPFAM" id="SSF53383">
    <property type="entry name" value="PLP-dependent transferases"/>
    <property type="match status" value="1"/>
</dbReference>
<dbReference type="AlphaFoldDB" id="D3EYU1"/>
<dbReference type="RefSeq" id="WP_012932866.1">
    <property type="nucleotide sequence ID" value="NC_013739.1"/>
</dbReference>
<sequence>MGIRSYYKQFAGMTDEEITDELREQAAEARRQALSRIEALDLSQTTWHELPHPDVVAAVTFAVRGMLNLAPDPTAEELRRAIGRRVGIEPSRVAIGNGAGQLLSSATRSLVKPGEELLIPWPSYGLYPLMAQRAGAQAVPVPGGHDVERLLAAVTPRTRAIALCNPNDPTGAYIPPAALRELLDALPEHVSLLLDEALVDFVSDERAPAASLALLDDHPRLLIFRTFSKVYGLAGLRCGYVLGGPGSERLLAQLAPELGVGQPAQAGAIEAIHVCDPQVAARRATVIAERARVLERLHDLPLDAAPSEANVLWLRAPGLSASELTARLRRGGVIVMAGTEVGDEEHVRVAVQAPIHVDRLLEAARTAF</sequence>
<evidence type="ECO:0000259" key="4">
    <source>
        <dbReference type="Pfam" id="PF00155"/>
    </source>
</evidence>
<keyword evidence="6" id="KW-1185">Reference proteome</keyword>
<reference evidence="5 6" key="1">
    <citation type="journal article" date="2010" name="Stand. Genomic Sci.">
        <title>Complete genome sequence of Conexibacter woesei type strain (ID131577).</title>
        <authorList>
            <person name="Pukall R."/>
            <person name="Lapidus A."/>
            <person name="Glavina Del Rio T."/>
            <person name="Copeland A."/>
            <person name="Tice H."/>
            <person name="Cheng J.-F."/>
            <person name="Lucas S."/>
            <person name="Chen F."/>
            <person name="Nolan M."/>
            <person name="Bruce D."/>
            <person name="Goodwin L."/>
            <person name="Pitluck S."/>
            <person name="Mavromatis K."/>
            <person name="Ivanova N."/>
            <person name="Ovchinnikova G."/>
            <person name="Pati A."/>
            <person name="Chen A."/>
            <person name="Palaniappan K."/>
            <person name="Land M."/>
            <person name="Hauser L."/>
            <person name="Chang Y.-J."/>
            <person name="Jeffries C.D."/>
            <person name="Chain P."/>
            <person name="Meincke L."/>
            <person name="Sims D."/>
            <person name="Brettin T."/>
            <person name="Detter J.C."/>
            <person name="Rohde M."/>
            <person name="Goeker M."/>
            <person name="Bristow J."/>
            <person name="Eisen J.A."/>
            <person name="Markowitz V."/>
            <person name="Kyrpides N.C."/>
            <person name="Klenk H.-P."/>
            <person name="Hugenholtz P."/>
        </authorList>
    </citation>
    <scope>NUCLEOTIDE SEQUENCE [LARGE SCALE GENOMIC DNA]</scope>
    <source>
        <strain evidence="6">DSM 14684 / CIP 108061 / JCM 11494 / NBRC 100937 / ID131577</strain>
    </source>
</reference>